<protein>
    <submittedName>
        <fullName evidence="1">Uncharacterized protein</fullName>
    </submittedName>
</protein>
<accession>A0A0E9XG87</accession>
<sequence>MRGKLTSNTTLVALGCISLQILCSP</sequence>
<dbReference type="EMBL" id="GBXM01007131">
    <property type="protein sequence ID" value="JAI01447.1"/>
    <property type="molecule type" value="Transcribed_RNA"/>
</dbReference>
<dbReference type="AlphaFoldDB" id="A0A0E9XG87"/>
<reference evidence="1" key="1">
    <citation type="submission" date="2014-11" db="EMBL/GenBank/DDBJ databases">
        <authorList>
            <person name="Amaro Gonzalez C."/>
        </authorList>
    </citation>
    <scope>NUCLEOTIDE SEQUENCE</scope>
</reference>
<dbReference type="PROSITE" id="PS51257">
    <property type="entry name" value="PROKAR_LIPOPROTEIN"/>
    <property type="match status" value="1"/>
</dbReference>
<proteinExistence type="predicted"/>
<organism evidence="1">
    <name type="scientific">Anguilla anguilla</name>
    <name type="common">European freshwater eel</name>
    <name type="synonym">Muraena anguilla</name>
    <dbReference type="NCBI Taxonomy" id="7936"/>
    <lineage>
        <taxon>Eukaryota</taxon>
        <taxon>Metazoa</taxon>
        <taxon>Chordata</taxon>
        <taxon>Craniata</taxon>
        <taxon>Vertebrata</taxon>
        <taxon>Euteleostomi</taxon>
        <taxon>Actinopterygii</taxon>
        <taxon>Neopterygii</taxon>
        <taxon>Teleostei</taxon>
        <taxon>Anguilliformes</taxon>
        <taxon>Anguillidae</taxon>
        <taxon>Anguilla</taxon>
    </lineage>
</organism>
<name>A0A0E9XG87_ANGAN</name>
<reference evidence="1" key="2">
    <citation type="journal article" date="2015" name="Fish Shellfish Immunol.">
        <title>Early steps in the European eel (Anguilla anguilla)-Vibrio vulnificus interaction in the gills: Role of the RtxA13 toxin.</title>
        <authorList>
            <person name="Callol A."/>
            <person name="Pajuelo D."/>
            <person name="Ebbesson L."/>
            <person name="Teles M."/>
            <person name="MacKenzie S."/>
            <person name="Amaro C."/>
        </authorList>
    </citation>
    <scope>NUCLEOTIDE SEQUENCE</scope>
</reference>
<evidence type="ECO:0000313" key="1">
    <source>
        <dbReference type="EMBL" id="JAI01447.1"/>
    </source>
</evidence>